<dbReference type="EMBL" id="BAABCP010000001">
    <property type="protein sequence ID" value="GAA3943346.1"/>
    <property type="molecule type" value="Genomic_DNA"/>
</dbReference>
<dbReference type="Proteomes" id="UP001501591">
    <property type="component" value="Unassembled WGS sequence"/>
</dbReference>
<evidence type="ECO:0000313" key="2">
    <source>
        <dbReference type="EMBL" id="GAA3943346.1"/>
    </source>
</evidence>
<keyword evidence="1" id="KW-0472">Membrane</keyword>
<feature type="transmembrane region" description="Helical" evidence="1">
    <location>
        <begin position="148"/>
        <end position="164"/>
    </location>
</feature>
<comment type="caution">
    <text evidence="2">The sequence shown here is derived from an EMBL/GenBank/DDBJ whole genome shotgun (WGS) entry which is preliminary data.</text>
</comment>
<name>A0ABP7NCW0_9MICO</name>
<dbReference type="SUPFAM" id="SSF55874">
    <property type="entry name" value="ATPase domain of HSP90 chaperone/DNA topoisomerase II/histidine kinase"/>
    <property type="match status" value="1"/>
</dbReference>
<feature type="transmembrane region" description="Helical" evidence="1">
    <location>
        <begin position="170"/>
        <end position="196"/>
    </location>
</feature>
<feature type="transmembrane region" description="Helical" evidence="1">
    <location>
        <begin position="124"/>
        <end position="141"/>
    </location>
</feature>
<keyword evidence="1" id="KW-0812">Transmembrane</keyword>
<keyword evidence="3" id="KW-1185">Reference proteome</keyword>
<organism evidence="2 3">
    <name type="scientific">Microbacterium soli</name>
    <dbReference type="NCBI Taxonomy" id="446075"/>
    <lineage>
        <taxon>Bacteria</taxon>
        <taxon>Bacillati</taxon>
        <taxon>Actinomycetota</taxon>
        <taxon>Actinomycetes</taxon>
        <taxon>Micrococcales</taxon>
        <taxon>Microbacteriaceae</taxon>
        <taxon>Microbacterium</taxon>
    </lineage>
</organism>
<dbReference type="Gene3D" id="3.30.565.10">
    <property type="entry name" value="Histidine kinase-like ATPase, C-terminal domain"/>
    <property type="match status" value="1"/>
</dbReference>
<feature type="transmembrane region" description="Helical" evidence="1">
    <location>
        <begin position="36"/>
        <end position="56"/>
    </location>
</feature>
<accession>A0ABP7NCW0</accession>
<dbReference type="RefSeq" id="WP_344819579.1">
    <property type="nucleotide sequence ID" value="NZ_BAABCP010000001.1"/>
</dbReference>
<dbReference type="InterPro" id="IPR036890">
    <property type="entry name" value="HATPase_C_sf"/>
</dbReference>
<reference evidence="3" key="1">
    <citation type="journal article" date="2019" name="Int. J. Syst. Evol. Microbiol.">
        <title>The Global Catalogue of Microorganisms (GCM) 10K type strain sequencing project: providing services to taxonomists for standard genome sequencing and annotation.</title>
        <authorList>
            <consortium name="The Broad Institute Genomics Platform"/>
            <consortium name="The Broad Institute Genome Sequencing Center for Infectious Disease"/>
            <person name="Wu L."/>
            <person name="Ma J."/>
        </authorList>
    </citation>
    <scope>NUCLEOTIDE SEQUENCE [LARGE SCALE GENOMIC DNA]</scope>
    <source>
        <strain evidence="3">JCM 17024</strain>
    </source>
</reference>
<sequence>MPAEARSIREAWSSLPTPGEVGIGLERFTGQRMERILAIVGAIGSAALGVQAVLGAVTTLTRLDGPHLAMLIIVFGPLLWMIVACASGRWTKPACAGFAISYLVALLLWPAVVDPVAGEPSEQPWIFFLVNIGVVAAMLAFPPRVQFAWAFGLPLVYGWVRLAQGDFLQSFWITTGFDVSFTIILGTVIVSLAWIFRQVAAGVDDARAEAVESYAAAAAASASEEERVAMSALMHDSVLAALIASERASSERERTLAVAMAREALTRLANTEASIAQEGSDEPVRRSRVVTELRRTLSEHGADAVVEERGVPSQLPGRVARAMVLAARQAITNALVHASGRGLHVVVETTERGRMTLTVLDAGPGFDLDGIGEDRLGIRASILARMAAIAGTSRIESDAQGTTVELSWEPS</sequence>
<proteinExistence type="predicted"/>
<gene>
    <name evidence="2" type="ORF">GCM10022383_21490</name>
</gene>
<protein>
    <recommendedName>
        <fullName evidence="4">ATP-binding protein</fullName>
    </recommendedName>
</protein>
<feature type="transmembrane region" description="Helical" evidence="1">
    <location>
        <begin position="68"/>
        <end position="87"/>
    </location>
</feature>
<evidence type="ECO:0000313" key="3">
    <source>
        <dbReference type="Proteomes" id="UP001501591"/>
    </source>
</evidence>
<evidence type="ECO:0000256" key="1">
    <source>
        <dbReference type="SAM" id="Phobius"/>
    </source>
</evidence>
<evidence type="ECO:0008006" key="4">
    <source>
        <dbReference type="Google" id="ProtNLM"/>
    </source>
</evidence>
<feature type="transmembrane region" description="Helical" evidence="1">
    <location>
        <begin position="94"/>
        <end position="112"/>
    </location>
</feature>
<keyword evidence="1" id="KW-1133">Transmembrane helix</keyword>